<keyword evidence="2" id="KW-0238">DNA-binding</keyword>
<dbReference type="RefSeq" id="WP_231821444.1">
    <property type="nucleotide sequence ID" value="NZ_CP082781.1"/>
</dbReference>
<feature type="domain" description="HTH gntR-type" evidence="4">
    <location>
        <begin position="8"/>
        <end position="75"/>
    </location>
</feature>
<keyword evidence="6" id="KW-1185">Reference proteome</keyword>
<dbReference type="SUPFAM" id="SSF48008">
    <property type="entry name" value="GntR ligand-binding domain-like"/>
    <property type="match status" value="1"/>
</dbReference>
<evidence type="ECO:0000259" key="4">
    <source>
        <dbReference type="PROSITE" id="PS50949"/>
    </source>
</evidence>
<dbReference type="SMART" id="SM00345">
    <property type="entry name" value="HTH_GNTR"/>
    <property type="match status" value="1"/>
</dbReference>
<keyword evidence="1" id="KW-0805">Transcription regulation</keyword>
<accession>A0ABY3S045</accession>
<dbReference type="Pfam" id="PF07729">
    <property type="entry name" value="FCD"/>
    <property type="match status" value="1"/>
</dbReference>
<dbReference type="InterPro" id="IPR036390">
    <property type="entry name" value="WH_DNA-bd_sf"/>
</dbReference>
<dbReference type="PROSITE" id="PS50949">
    <property type="entry name" value="HTH_GNTR"/>
    <property type="match status" value="1"/>
</dbReference>
<evidence type="ECO:0000256" key="2">
    <source>
        <dbReference type="ARBA" id="ARBA00023125"/>
    </source>
</evidence>
<evidence type="ECO:0000313" key="6">
    <source>
        <dbReference type="Proteomes" id="UP001199642"/>
    </source>
</evidence>
<evidence type="ECO:0000313" key="5">
    <source>
        <dbReference type="EMBL" id="UGS28327.1"/>
    </source>
</evidence>
<gene>
    <name evidence="5" type="ORF">K8F61_09300</name>
</gene>
<proteinExistence type="predicted"/>
<dbReference type="PANTHER" id="PTHR43537:SF5">
    <property type="entry name" value="UXU OPERON TRANSCRIPTIONAL REGULATOR"/>
    <property type="match status" value="1"/>
</dbReference>
<protein>
    <submittedName>
        <fullName evidence="5">GntR family transcriptional regulator</fullName>
    </submittedName>
</protein>
<dbReference type="Proteomes" id="UP001199642">
    <property type="component" value="Chromosome"/>
</dbReference>
<name>A0ABY3S045_9MICO</name>
<dbReference type="InterPro" id="IPR000524">
    <property type="entry name" value="Tscrpt_reg_HTH_GntR"/>
</dbReference>
<dbReference type="InterPro" id="IPR011711">
    <property type="entry name" value="GntR_C"/>
</dbReference>
<dbReference type="SUPFAM" id="SSF46785">
    <property type="entry name" value="Winged helix' DNA-binding domain"/>
    <property type="match status" value="1"/>
</dbReference>
<reference evidence="5 6" key="1">
    <citation type="submission" date="2023-01" db="EMBL/GenBank/DDBJ databases">
        <title>Characterization of estradiol degrading bacteria Microbacterium sp. MZT7 and reveal degrading genes through genome analysis.</title>
        <authorList>
            <person name="Hao P."/>
            <person name="Gao Y."/>
        </authorList>
    </citation>
    <scope>NUCLEOTIDE SEQUENCE [LARGE SCALE GENOMIC DNA]</scope>
    <source>
        <strain evidence="5 6">MZT7</strain>
    </source>
</reference>
<dbReference type="InterPro" id="IPR036388">
    <property type="entry name" value="WH-like_DNA-bd_sf"/>
</dbReference>
<dbReference type="PANTHER" id="PTHR43537">
    <property type="entry name" value="TRANSCRIPTIONAL REGULATOR, GNTR FAMILY"/>
    <property type="match status" value="1"/>
</dbReference>
<dbReference type="CDD" id="cd07377">
    <property type="entry name" value="WHTH_GntR"/>
    <property type="match status" value="1"/>
</dbReference>
<dbReference type="Gene3D" id="1.10.10.10">
    <property type="entry name" value="Winged helix-like DNA-binding domain superfamily/Winged helix DNA-binding domain"/>
    <property type="match status" value="1"/>
</dbReference>
<dbReference type="Pfam" id="PF00392">
    <property type="entry name" value="GntR"/>
    <property type="match status" value="1"/>
</dbReference>
<dbReference type="InterPro" id="IPR008920">
    <property type="entry name" value="TF_FadR/GntR_C"/>
</dbReference>
<keyword evidence="3" id="KW-0804">Transcription</keyword>
<organism evidence="5 6">
    <name type="scientific">Microbacterium resistens</name>
    <dbReference type="NCBI Taxonomy" id="156977"/>
    <lineage>
        <taxon>Bacteria</taxon>
        <taxon>Bacillati</taxon>
        <taxon>Actinomycetota</taxon>
        <taxon>Actinomycetes</taxon>
        <taxon>Micrococcales</taxon>
        <taxon>Microbacteriaceae</taxon>
        <taxon>Microbacterium</taxon>
    </lineage>
</organism>
<dbReference type="Gene3D" id="1.20.120.530">
    <property type="entry name" value="GntR ligand-binding domain-like"/>
    <property type="match status" value="1"/>
</dbReference>
<evidence type="ECO:0000256" key="1">
    <source>
        <dbReference type="ARBA" id="ARBA00023015"/>
    </source>
</evidence>
<evidence type="ECO:0000256" key="3">
    <source>
        <dbReference type="ARBA" id="ARBA00023163"/>
    </source>
</evidence>
<dbReference type="EMBL" id="CP082781">
    <property type="protein sequence ID" value="UGS28327.1"/>
    <property type="molecule type" value="Genomic_DNA"/>
</dbReference>
<sequence length="228" mass="25004">MTDFHAAGDHTRRIADALRGRIVRGEIADGARLVEADIAAEFGVSRTPARVALDLLEREGFVEHRRNRGAVVKSTHHPREIADAREVQGAFAVLFVKLVVAHATDEELRDGKARLAELSDEDPAAAEEILADVQQRLIAATRNRVFQQAMARFEIRQRVLAAAIEPRTDARRWLHALMDALVARDVEAAVSLLEEEESRIQRVGVDRALRGLEEAESAASGVDGGGRG</sequence>